<dbReference type="PANTHER" id="PTHR33048">
    <property type="entry name" value="PTH11-LIKE INTEGRAL MEMBRANE PROTEIN (AFU_ORTHOLOGUE AFUA_5G11245)"/>
    <property type="match status" value="1"/>
</dbReference>
<dbReference type="InterPro" id="IPR049326">
    <property type="entry name" value="Rhodopsin_dom_fungi"/>
</dbReference>
<dbReference type="InParanoid" id="A0A0C3D0Z7"/>
<dbReference type="GO" id="GO:0016020">
    <property type="term" value="C:membrane"/>
    <property type="evidence" value="ECO:0007669"/>
    <property type="project" value="UniProtKB-SubCell"/>
</dbReference>
<comment type="similarity">
    <text evidence="5">Belongs to the SAT4 family.</text>
</comment>
<dbReference type="Proteomes" id="UP000054321">
    <property type="component" value="Unassembled WGS sequence"/>
</dbReference>
<keyword evidence="9" id="KW-1185">Reference proteome</keyword>
<name>A0A0C3D0Z7_OIDMZ</name>
<dbReference type="AlphaFoldDB" id="A0A0C3D0Z7"/>
<sequence>MNGNTRTTVILVAVFACCSTFIMLLRLTMRKVRRQDFNLSDYLTAAAIVCVAFRTGFAMVIVVWGNNNLPSNYQSSIVFTATEIYQRVIGSKLTLVDRIVYNTYIWIQKSIVLLLYRQMLNELPWPHHIMNLYWIVLAITYLVAQSVTFVDCRPFHLYWQVVPNPGTCTHALIQLSVFVALNILTDVMLIFLPMPWLLRMKRSLKQRLSLVGLFSIGFLLIAIALIRLPVYNRGTAQLNRNTWGSVEEFAAALVANVPTLYSLRRRRVIIDEISSYNTFRSSRARFTQVLEERSLSLIALDSAPRAQKLQEVRVM</sequence>
<keyword evidence="2 6" id="KW-0812">Transmembrane</keyword>
<evidence type="ECO:0000256" key="5">
    <source>
        <dbReference type="ARBA" id="ARBA00038359"/>
    </source>
</evidence>
<comment type="subcellular location">
    <subcellularLocation>
        <location evidence="1">Membrane</location>
        <topology evidence="1">Multi-pass membrane protein</topology>
    </subcellularLocation>
</comment>
<feature type="transmembrane region" description="Helical" evidence="6">
    <location>
        <begin position="39"/>
        <end position="64"/>
    </location>
</feature>
<reference evidence="9" key="2">
    <citation type="submission" date="2015-01" db="EMBL/GenBank/DDBJ databases">
        <title>Evolutionary Origins and Diversification of the Mycorrhizal Mutualists.</title>
        <authorList>
            <consortium name="DOE Joint Genome Institute"/>
            <consortium name="Mycorrhizal Genomics Consortium"/>
            <person name="Kohler A."/>
            <person name="Kuo A."/>
            <person name="Nagy L.G."/>
            <person name="Floudas D."/>
            <person name="Copeland A."/>
            <person name="Barry K.W."/>
            <person name="Cichocki N."/>
            <person name="Veneault-Fourrey C."/>
            <person name="LaButti K."/>
            <person name="Lindquist E.A."/>
            <person name="Lipzen A."/>
            <person name="Lundell T."/>
            <person name="Morin E."/>
            <person name="Murat C."/>
            <person name="Riley R."/>
            <person name="Ohm R."/>
            <person name="Sun H."/>
            <person name="Tunlid A."/>
            <person name="Henrissat B."/>
            <person name="Grigoriev I.V."/>
            <person name="Hibbett D.S."/>
            <person name="Martin F."/>
        </authorList>
    </citation>
    <scope>NUCLEOTIDE SEQUENCE [LARGE SCALE GENOMIC DNA]</scope>
    <source>
        <strain evidence="9">Zn</strain>
    </source>
</reference>
<keyword evidence="3 6" id="KW-1133">Transmembrane helix</keyword>
<feature type="transmembrane region" description="Helical" evidence="6">
    <location>
        <begin position="210"/>
        <end position="230"/>
    </location>
</feature>
<evidence type="ECO:0000256" key="2">
    <source>
        <dbReference type="ARBA" id="ARBA00022692"/>
    </source>
</evidence>
<feature type="domain" description="Rhodopsin" evidence="7">
    <location>
        <begin position="25"/>
        <end position="265"/>
    </location>
</feature>
<dbReference type="Pfam" id="PF20684">
    <property type="entry name" value="Fung_rhodopsin"/>
    <property type="match status" value="1"/>
</dbReference>
<protein>
    <recommendedName>
        <fullName evidence="7">Rhodopsin domain-containing protein</fullName>
    </recommendedName>
</protein>
<dbReference type="STRING" id="913774.A0A0C3D0Z7"/>
<dbReference type="PANTHER" id="PTHR33048:SF166">
    <property type="entry name" value="PTH11-LIKE INTEGRAL MEMBRANE PROTEIN"/>
    <property type="match status" value="1"/>
</dbReference>
<evidence type="ECO:0000256" key="1">
    <source>
        <dbReference type="ARBA" id="ARBA00004141"/>
    </source>
</evidence>
<evidence type="ECO:0000256" key="4">
    <source>
        <dbReference type="ARBA" id="ARBA00023136"/>
    </source>
</evidence>
<feature type="transmembrane region" description="Helical" evidence="6">
    <location>
        <begin position="170"/>
        <end position="198"/>
    </location>
</feature>
<dbReference type="HOGENOM" id="CLU_019101_1_0_1"/>
<accession>A0A0C3D0Z7</accession>
<dbReference type="EMBL" id="KN832886">
    <property type="protein sequence ID" value="KIM95572.1"/>
    <property type="molecule type" value="Genomic_DNA"/>
</dbReference>
<organism evidence="8 9">
    <name type="scientific">Oidiodendron maius (strain Zn)</name>
    <dbReference type="NCBI Taxonomy" id="913774"/>
    <lineage>
        <taxon>Eukaryota</taxon>
        <taxon>Fungi</taxon>
        <taxon>Dikarya</taxon>
        <taxon>Ascomycota</taxon>
        <taxon>Pezizomycotina</taxon>
        <taxon>Leotiomycetes</taxon>
        <taxon>Leotiomycetes incertae sedis</taxon>
        <taxon>Myxotrichaceae</taxon>
        <taxon>Oidiodendron</taxon>
    </lineage>
</organism>
<dbReference type="InterPro" id="IPR052337">
    <property type="entry name" value="SAT4-like"/>
</dbReference>
<evidence type="ECO:0000259" key="7">
    <source>
        <dbReference type="Pfam" id="PF20684"/>
    </source>
</evidence>
<keyword evidence="4 6" id="KW-0472">Membrane</keyword>
<proteinExistence type="inferred from homology"/>
<dbReference type="PROSITE" id="PS51257">
    <property type="entry name" value="PROKAR_LIPOPROTEIN"/>
    <property type="match status" value="1"/>
</dbReference>
<gene>
    <name evidence="8" type="ORF">OIDMADRAFT_59366</name>
</gene>
<dbReference type="OrthoDB" id="3903189at2759"/>
<evidence type="ECO:0000313" key="9">
    <source>
        <dbReference type="Proteomes" id="UP000054321"/>
    </source>
</evidence>
<evidence type="ECO:0000256" key="3">
    <source>
        <dbReference type="ARBA" id="ARBA00022989"/>
    </source>
</evidence>
<evidence type="ECO:0000313" key="8">
    <source>
        <dbReference type="EMBL" id="KIM95572.1"/>
    </source>
</evidence>
<feature type="transmembrane region" description="Helical" evidence="6">
    <location>
        <begin position="6"/>
        <end position="27"/>
    </location>
</feature>
<evidence type="ECO:0000256" key="6">
    <source>
        <dbReference type="SAM" id="Phobius"/>
    </source>
</evidence>
<reference evidence="8 9" key="1">
    <citation type="submission" date="2014-04" db="EMBL/GenBank/DDBJ databases">
        <authorList>
            <consortium name="DOE Joint Genome Institute"/>
            <person name="Kuo A."/>
            <person name="Martino E."/>
            <person name="Perotto S."/>
            <person name="Kohler A."/>
            <person name="Nagy L.G."/>
            <person name="Floudas D."/>
            <person name="Copeland A."/>
            <person name="Barry K.W."/>
            <person name="Cichocki N."/>
            <person name="Veneault-Fourrey C."/>
            <person name="LaButti K."/>
            <person name="Lindquist E.A."/>
            <person name="Lipzen A."/>
            <person name="Lundell T."/>
            <person name="Morin E."/>
            <person name="Murat C."/>
            <person name="Sun H."/>
            <person name="Tunlid A."/>
            <person name="Henrissat B."/>
            <person name="Grigoriev I.V."/>
            <person name="Hibbett D.S."/>
            <person name="Martin F."/>
            <person name="Nordberg H.P."/>
            <person name="Cantor M.N."/>
            <person name="Hua S.X."/>
        </authorList>
    </citation>
    <scope>NUCLEOTIDE SEQUENCE [LARGE SCALE GENOMIC DNA]</scope>
    <source>
        <strain evidence="8 9">Zn</strain>
    </source>
</reference>
<feature type="transmembrane region" description="Helical" evidence="6">
    <location>
        <begin position="128"/>
        <end position="150"/>
    </location>
</feature>